<dbReference type="Proteomes" id="UP000052008">
    <property type="component" value="Unassembled WGS sequence"/>
</dbReference>
<evidence type="ECO:0000259" key="3">
    <source>
        <dbReference type="Pfam" id="PF08126"/>
    </source>
</evidence>
<accession>A0A0S7WQ36</accession>
<feature type="domain" description="Gingipain" evidence="2">
    <location>
        <begin position="252"/>
        <end position="591"/>
    </location>
</feature>
<dbReference type="InterPro" id="IPR012600">
    <property type="entry name" value="Propeptide_C25"/>
</dbReference>
<dbReference type="InterPro" id="IPR029031">
    <property type="entry name" value="Gingipain_N_sf"/>
</dbReference>
<sequence>MKGRNKDRAAAAEYVKIALIGVVTFCLAYPVHGAWMSLEPEAGEGPPEVAVMDAGSGGVSLAISLPGLEREEVEVQGTLYSEFRIPGGAQTGEVGSPLLPAITRFVAIPARGGVEVRVTSADSLVIEDVDILPVERWAFDGSSAEEPYFASDVYGRDEFYPSSVAAVGDPVIMRDLRLVQVVIYPLRYNPVRRELHIYQNVDVEMVFTDEGANEKVEGKRRPSAAFEDLYRRLVVNYDGLGRGGDGVERGTYLIITHDEFVEEIQPLAEWKRRKGWNVVVTPLSEIDPTPTAYEIKDYISDAYSTWEEPPEYVLLVGDSDQYSIGRLPCFYYSSDCTDHPYALLEGNDYFPEVLVGRMSVDSGNEANVAVAKTLGYERDPYMGSTEWYRRGLVVADVSHAVSCKTTKLYVLHKMLDNGFTEVDSVWYPPHSGPELVKASINEGVTFVNYRGWATTASGWYAPSFKVNDVNALTNGWKQPLMTSIVCSSGNFDSSTDPCLGEAWIRYGTTSNPKGGPAFFGPSEYWTHTKWNNSIDSGIYWGIFDDALPTFAQAMFRGKIELYNNFPNNINPGGQVEFYWHVYNVLGDPEINMWTAVPDEMTGDHAASLALGTNFLTLDVEAGTRPAEGALACLYKEGEVFAREYLDASGSATIAFDPGTTGDLLVTATMRNGAPYLGSVSINQAGRFVGYISHTIDDDNVGGSQGNGDGYVNPGETIEMPMVVRNWGTLSASSVTGYLTCDDELVTITDGEESFGTVGPGSTAPSQEDFDFQVSEACPSGHMLRFLLRANSGGEDYYTLVEIPVRAPDLVYSDHSIIDGGSFAGNGILDPGETANLVVTLLNEGLAGVTGVGAELVSTDLWFTIEDAVGSFGNVGPGATASNSSNPFTLTADPWLRDGYKAHFTLEIFGDGGYETTVPLVIEVGTTGTNDPMGPDEYGYYAYDNTDTGYEEAPEYDWIEIDPNYGGWGQLVSLTNDDVDTLALPFTFRYYGGAYNEISVCSNGFAALGETWVAIPRNWGIPAAFGPDAMLAAFWDGLSGGGVYKYYDVAQHRYVIEWSRKHNVYQSYEETFEIVLYDPLYYETQTGDGEILFQYETVYNGDSNENYATVGIEEPGQWYGLEYTYANHYAPEAPSLVSGRAIKFTTDSPHLPAIALELEPDATIYHRGETLGYTAYVSNNTSHSRSVVGRADVTLPNGNPYPGNPVVGPRAVNLSAGQSVHPHLTHFIPNAAPLGTYVYAVTIENGEGEVIAQDEFLFVVMP</sequence>
<organism evidence="4 5">
    <name type="scientific">candidate division TA06 bacterium DG_24</name>
    <dbReference type="NCBI Taxonomy" id="1703770"/>
    <lineage>
        <taxon>Bacteria</taxon>
        <taxon>Bacteria division TA06</taxon>
    </lineage>
</organism>
<evidence type="ECO:0000259" key="2">
    <source>
        <dbReference type="Pfam" id="PF01364"/>
    </source>
</evidence>
<dbReference type="InterPro" id="IPR038490">
    <property type="entry name" value="Gingipain_propep_sf"/>
</dbReference>
<dbReference type="Gene3D" id="2.60.40.10">
    <property type="entry name" value="Immunoglobulins"/>
    <property type="match status" value="1"/>
</dbReference>
<dbReference type="Gene3D" id="2.60.40.3800">
    <property type="match status" value="1"/>
</dbReference>
<dbReference type="EMBL" id="LIZS01000081">
    <property type="protein sequence ID" value="KPJ52025.1"/>
    <property type="molecule type" value="Genomic_DNA"/>
</dbReference>
<dbReference type="Gene3D" id="3.40.50.10390">
    <property type="entry name" value="Gingipain r, domain 1"/>
    <property type="match status" value="1"/>
</dbReference>
<gene>
    <name evidence="4" type="ORF">AMJ39_08830</name>
</gene>
<dbReference type="Gene3D" id="3.40.50.1460">
    <property type="match status" value="1"/>
</dbReference>
<feature type="domain" description="Gingipain propeptide" evidence="3">
    <location>
        <begin position="45"/>
        <end position="211"/>
    </location>
</feature>
<dbReference type="GO" id="GO:0006508">
    <property type="term" value="P:proteolysis"/>
    <property type="evidence" value="ECO:0007669"/>
    <property type="project" value="InterPro"/>
</dbReference>
<dbReference type="Pfam" id="PF08126">
    <property type="entry name" value="Propeptide_C25"/>
    <property type="match status" value="1"/>
</dbReference>
<proteinExistence type="predicted"/>
<dbReference type="SUPFAM" id="SSF52129">
    <property type="entry name" value="Caspase-like"/>
    <property type="match status" value="1"/>
</dbReference>
<dbReference type="InterPro" id="IPR029030">
    <property type="entry name" value="Caspase-like_dom_sf"/>
</dbReference>
<name>A0A0S7WQ36_UNCT6</name>
<evidence type="ECO:0008006" key="6">
    <source>
        <dbReference type="Google" id="ProtNLM"/>
    </source>
</evidence>
<dbReference type="STRING" id="1703770.AMJ39_08830"/>
<dbReference type="InterPro" id="IPR001769">
    <property type="entry name" value="Gingipain"/>
</dbReference>
<dbReference type="AlphaFoldDB" id="A0A0S7WQ36"/>
<comment type="caution">
    <text evidence="4">The sequence shown here is derived from an EMBL/GenBank/DDBJ whole genome shotgun (WGS) entry which is preliminary data.</text>
</comment>
<dbReference type="InterPro" id="IPR013783">
    <property type="entry name" value="Ig-like_fold"/>
</dbReference>
<keyword evidence="1" id="KW-0732">Signal</keyword>
<evidence type="ECO:0000313" key="5">
    <source>
        <dbReference type="Proteomes" id="UP000052008"/>
    </source>
</evidence>
<evidence type="ECO:0000313" key="4">
    <source>
        <dbReference type="EMBL" id="KPJ52025.1"/>
    </source>
</evidence>
<evidence type="ECO:0000256" key="1">
    <source>
        <dbReference type="ARBA" id="ARBA00022729"/>
    </source>
</evidence>
<dbReference type="Pfam" id="PF01364">
    <property type="entry name" value="Peptidase_C25"/>
    <property type="match status" value="1"/>
</dbReference>
<dbReference type="GO" id="GO:0004197">
    <property type="term" value="F:cysteine-type endopeptidase activity"/>
    <property type="evidence" value="ECO:0007669"/>
    <property type="project" value="InterPro"/>
</dbReference>
<reference evidence="4 5" key="1">
    <citation type="journal article" date="2015" name="Microbiome">
        <title>Genomic resolution of linkages in carbon, nitrogen, and sulfur cycling among widespread estuary sediment bacteria.</title>
        <authorList>
            <person name="Baker B.J."/>
            <person name="Lazar C.S."/>
            <person name="Teske A.P."/>
            <person name="Dick G.J."/>
        </authorList>
    </citation>
    <scope>NUCLEOTIDE SEQUENCE [LARGE SCALE GENOMIC DNA]</scope>
    <source>
        <strain evidence="4">DG_24</strain>
    </source>
</reference>
<protein>
    <recommendedName>
        <fullName evidence="6">Gingipain domain-containing protein</fullName>
    </recommendedName>
</protein>